<dbReference type="Gene3D" id="3.40.50.2000">
    <property type="entry name" value="Glycogen Phosphorylase B"/>
    <property type="match status" value="1"/>
</dbReference>
<dbReference type="EMBL" id="CP027860">
    <property type="protein sequence ID" value="AVP98662.1"/>
    <property type="molecule type" value="Genomic_DNA"/>
</dbReference>
<dbReference type="PANTHER" id="PTHR46401">
    <property type="entry name" value="GLYCOSYLTRANSFERASE WBBK-RELATED"/>
    <property type="match status" value="1"/>
</dbReference>
<accession>A0A2P1PV11</accession>
<sequence>MTRPLKILIPMHGFVVWGGGIDLLAVIVKSLRAAAPSENVQLLYAVPNSDEGISAESAAARARVRAFMQDGQFVPCETDARGLNLAAVESGADVIFPNRLPIRTQHVHRVGYIYDFQHRDRPDWFSAEERAERDEEFGELVRRSDAMYCTSQVVAEGLMRYYGIEASRILVMPYTSYVDPDWFQHDPIMARAQFGIGSNYLMVCNHFWIHKDHRTVIDAFAALVQRPEYSDFELVLTGDTNDFRDPTHYPKLQAHIEALGISARCHRLGFVPKSTQLALLRGARMLIQPTLYEGAPGGGASYEAIGLGILTLLSDIPVNLEVKGEGVRWFKAGDPVDLCHQMCAALEQPRDHVDDVTLIARSHKNLANTGRVLIRFLRQLVAS</sequence>
<dbReference type="SUPFAM" id="SSF53756">
    <property type="entry name" value="UDP-Glycosyltransferase/glycogen phosphorylase"/>
    <property type="match status" value="1"/>
</dbReference>
<dbReference type="KEGG" id="xba:C7S18_16360"/>
<protein>
    <recommendedName>
        <fullName evidence="1">Glycosyl transferase family 1 domain-containing protein</fullName>
    </recommendedName>
</protein>
<evidence type="ECO:0000313" key="3">
    <source>
        <dbReference type="Proteomes" id="UP000241074"/>
    </source>
</evidence>
<reference evidence="2 3" key="1">
    <citation type="submission" date="2018-03" db="EMBL/GenBank/DDBJ databases">
        <title>Ahniella affigens gen. nov., sp. nov., a gammaproteobacterium isolated from sandy soil near a stream.</title>
        <authorList>
            <person name="Ko Y."/>
            <person name="Kim J.-H."/>
        </authorList>
    </citation>
    <scope>NUCLEOTIDE SEQUENCE [LARGE SCALE GENOMIC DNA]</scope>
    <source>
        <strain evidence="2 3">D13</strain>
    </source>
</reference>
<reference evidence="2 3" key="2">
    <citation type="submission" date="2018-03" db="EMBL/GenBank/DDBJ databases">
        <authorList>
            <person name="Keele B.F."/>
        </authorList>
    </citation>
    <scope>NUCLEOTIDE SEQUENCE [LARGE SCALE GENOMIC DNA]</scope>
    <source>
        <strain evidence="2 3">D13</strain>
    </source>
</reference>
<evidence type="ECO:0000313" key="2">
    <source>
        <dbReference type="EMBL" id="AVP98662.1"/>
    </source>
</evidence>
<organism evidence="2 3">
    <name type="scientific">Ahniella affigens</name>
    <dbReference type="NCBI Taxonomy" id="2021234"/>
    <lineage>
        <taxon>Bacteria</taxon>
        <taxon>Pseudomonadati</taxon>
        <taxon>Pseudomonadota</taxon>
        <taxon>Gammaproteobacteria</taxon>
        <taxon>Lysobacterales</taxon>
        <taxon>Rhodanobacteraceae</taxon>
        <taxon>Ahniella</taxon>
    </lineage>
</organism>
<dbReference type="AlphaFoldDB" id="A0A2P1PV11"/>
<dbReference type="PANTHER" id="PTHR46401:SF8">
    <property type="entry name" value="BLL6006 PROTEIN"/>
    <property type="match status" value="1"/>
</dbReference>
<feature type="domain" description="Glycosyl transferase family 1" evidence="1">
    <location>
        <begin position="198"/>
        <end position="349"/>
    </location>
</feature>
<dbReference type="Proteomes" id="UP000241074">
    <property type="component" value="Chromosome"/>
</dbReference>
<dbReference type="InterPro" id="IPR001296">
    <property type="entry name" value="Glyco_trans_1"/>
</dbReference>
<dbReference type="GO" id="GO:0016757">
    <property type="term" value="F:glycosyltransferase activity"/>
    <property type="evidence" value="ECO:0007669"/>
    <property type="project" value="InterPro"/>
</dbReference>
<gene>
    <name evidence="2" type="ORF">C7S18_16360</name>
</gene>
<keyword evidence="3" id="KW-1185">Reference proteome</keyword>
<name>A0A2P1PV11_9GAMM</name>
<proteinExistence type="predicted"/>
<evidence type="ECO:0000259" key="1">
    <source>
        <dbReference type="Pfam" id="PF00534"/>
    </source>
</evidence>
<dbReference type="Pfam" id="PF00534">
    <property type="entry name" value="Glycos_transf_1"/>
    <property type="match status" value="1"/>
</dbReference>